<dbReference type="AlphaFoldDB" id="A0A7L5DYD8"/>
<evidence type="ECO:0008006" key="3">
    <source>
        <dbReference type="Google" id="ProtNLM"/>
    </source>
</evidence>
<evidence type="ECO:0000313" key="1">
    <source>
        <dbReference type="EMBL" id="QJD96025.1"/>
    </source>
</evidence>
<dbReference type="EMBL" id="CP051682">
    <property type="protein sequence ID" value="QJD96025.1"/>
    <property type="molecule type" value="Genomic_DNA"/>
</dbReference>
<proteinExistence type="predicted"/>
<accession>A0A7L5DYD8</accession>
<name>A0A7L5DYD8_9SPHI</name>
<dbReference type="Proteomes" id="UP000503278">
    <property type="component" value="Chromosome"/>
</dbReference>
<dbReference type="KEGG" id="mrob:HH214_09120"/>
<reference evidence="1 2" key="1">
    <citation type="submission" date="2020-04" db="EMBL/GenBank/DDBJ databases">
        <title>Genome sequencing of novel species.</title>
        <authorList>
            <person name="Heo J."/>
            <person name="Kim S.-J."/>
            <person name="Kim J.-S."/>
            <person name="Hong S.-B."/>
            <person name="Kwon S.-W."/>
        </authorList>
    </citation>
    <scope>NUCLEOTIDE SEQUENCE [LARGE SCALE GENOMIC DNA]</scope>
    <source>
        <strain evidence="1 2">F39-2</strain>
    </source>
</reference>
<keyword evidence="2" id="KW-1185">Reference proteome</keyword>
<organism evidence="1 2">
    <name type="scientific">Mucilaginibacter robiniae</name>
    <dbReference type="NCBI Taxonomy" id="2728022"/>
    <lineage>
        <taxon>Bacteria</taxon>
        <taxon>Pseudomonadati</taxon>
        <taxon>Bacteroidota</taxon>
        <taxon>Sphingobacteriia</taxon>
        <taxon>Sphingobacteriales</taxon>
        <taxon>Sphingobacteriaceae</taxon>
        <taxon>Mucilaginibacter</taxon>
    </lineage>
</organism>
<evidence type="ECO:0000313" key="2">
    <source>
        <dbReference type="Proteomes" id="UP000503278"/>
    </source>
</evidence>
<gene>
    <name evidence="1" type="ORF">HH214_09120</name>
</gene>
<protein>
    <recommendedName>
        <fullName evidence="3">PRTRC system protein F</fullName>
    </recommendedName>
</protein>
<sequence length="359" mass="40661">METASANRNCNQRYGQAAGCAGSPGPSAALRTPAPAADGFLNHCFVPKYEQAAGLPKRAAVEGDFFRSLAHLRKHYGVPVTNHRQQPYPYNILLAMQEIANAIRQSGRERQLFIIAQDNGPLCLTVREHFQRDYFAYYIPVVPIYQIWQQPEQQASAELLTAVCAYLHTGAGISYYRDSSSYMHYNYEILQEWAEEGEACESGSYTAQMEDYGLAVTAGDFMQEKMQEARQRLPELIAAFQPQTSFDVSVMKVAQATLRLEQQFPEGNLFAHASEPEDDEDYGYNNEIYMHEYIGFVASTTDALGQMLVEMVENDFNERSAEQEPQLITHFTQRQAPYRDELAYERAVFSLIDDLCTLL</sequence>
<dbReference type="RefSeq" id="WP_169607077.1">
    <property type="nucleotide sequence ID" value="NZ_CP051682.1"/>
</dbReference>